<keyword evidence="9" id="KW-1185">Reference proteome</keyword>
<dbReference type="SUPFAM" id="SSF48452">
    <property type="entry name" value="TPR-like"/>
    <property type="match status" value="2"/>
</dbReference>
<feature type="repeat" description="TPR" evidence="5">
    <location>
        <begin position="374"/>
        <end position="407"/>
    </location>
</feature>
<organism evidence="8 9">
    <name type="scientific">Labeo rohita</name>
    <name type="common">Indian major carp</name>
    <name type="synonym">Cyprinus rohita</name>
    <dbReference type="NCBI Taxonomy" id="84645"/>
    <lineage>
        <taxon>Eukaryota</taxon>
        <taxon>Metazoa</taxon>
        <taxon>Chordata</taxon>
        <taxon>Craniata</taxon>
        <taxon>Vertebrata</taxon>
        <taxon>Euteleostomi</taxon>
        <taxon>Actinopterygii</taxon>
        <taxon>Neopterygii</taxon>
        <taxon>Teleostei</taxon>
        <taxon>Ostariophysi</taxon>
        <taxon>Cypriniformes</taxon>
        <taxon>Cyprinidae</taxon>
        <taxon>Labeoninae</taxon>
        <taxon>Labeonini</taxon>
        <taxon>Labeo</taxon>
    </lineage>
</organism>
<evidence type="ECO:0000256" key="6">
    <source>
        <dbReference type="SAM" id="MobiDB-lite"/>
    </source>
</evidence>
<feature type="compositionally biased region" description="Polar residues" evidence="6">
    <location>
        <begin position="290"/>
        <end position="322"/>
    </location>
</feature>
<feature type="region of interest" description="Disordered" evidence="6">
    <location>
        <begin position="482"/>
        <end position="504"/>
    </location>
</feature>
<evidence type="ECO:0000313" key="9">
    <source>
        <dbReference type="Proteomes" id="UP000830375"/>
    </source>
</evidence>
<evidence type="ECO:0000256" key="1">
    <source>
        <dbReference type="ARBA" id="ARBA00004496"/>
    </source>
</evidence>
<feature type="region of interest" description="Disordered" evidence="6">
    <location>
        <begin position="253"/>
        <end position="368"/>
    </location>
</feature>
<dbReference type="InterPro" id="IPR019734">
    <property type="entry name" value="TPR_rpt"/>
</dbReference>
<dbReference type="PANTHER" id="PTHR45984">
    <property type="entry name" value="RNA (RNA) POLYMERASE II ASSOCIATED PROTEIN HOMOLOG"/>
    <property type="match status" value="1"/>
</dbReference>
<comment type="caution">
    <text evidence="8">The sequence shown here is derived from an EMBL/GenBank/DDBJ whole genome shotgun (WGS) entry which is preliminary data.</text>
</comment>
<dbReference type="Pfam" id="PF00515">
    <property type="entry name" value="TPR_1"/>
    <property type="match status" value="1"/>
</dbReference>
<dbReference type="PANTHER" id="PTHR45984:SF3">
    <property type="entry name" value="SPERM-ASSOCIATED ANTIGEN 1"/>
    <property type="match status" value="1"/>
</dbReference>
<feature type="compositionally biased region" description="Basic and acidic residues" evidence="6">
    <location>
        <begin position="358"/>
        <end position="368"/>
    </location>
</feature>
<evidence type="ECO:0000256" key="5">
    <source>
        <dbReference type="PROSITE-ProRule" id="PRU00339"/>
    </source>
</evidence>
<accession>A0ABQ8LW04</accession>
<feature type="compositionally biased region" description="Basic and acidic residues" evidence="6">
    <location>
        <begin position="334"/>
        <end position="346"/>
    </location>
</feature>
<feature type="compositionally biased region" description="Acidic residues" evidence="6">
    <location>
        <begin position="253"/>
        <end position="266"/>
    </location>
</feature>
<feature type="compositionally biased region" description="Acidic residues" evidence="6">
    <location>
        <begin position="485"/>
        <end position="496"/>
    </location>
</feature>
<dbReference type="Proteomes" id="UP000830375">
    <property type="component" value="Unassembled WGS sequence"/>
</dbReference>
<sequence length="623" mass="68985">MSAAEAASALVAPGSSCGSFCEKHIEKLDPKSRVLRKENRPATAASFSSEEWRNISEDLQMWESSMRLNEAQLKRRLMFSDGENVPPVRSSHGPIQRSVSTAVKTGKTSCVPRSYRDWDRFDVEAECANTDESDRNSHHASIRPSVPEITPTINSTALTAQEKDALARREKDKGNEAFRSGDYEEAVVYYSRSLSLASSAAALNNRAQAHIRLQRWSAALNDSDAKLLTDETESDRCEETRSTGRKILIQEVDDDEEEDEGEDECLWSERETSAAVLCSDAQDEKRDASGTESGIMGNTQMMLSCTNVQTDEPTNDNSSSRRGGSAAEQTPVDAHTEAPPTEHAHLNNEGNRSAGETQTEKHTHDNTEHTTAEFALLKDDGNALVRSGCYQEAVDRYTECLQLKPHECAVYTNRALCYIKLQRFTEARQDCDSALQLQPTNKKAFYRRALANKGLKAEQLLMEVTRLMTDSRCSSGARRSVTITEVEDDDDDEDEGSSAVGPQRCSADVSSVSLWSSSVFEFGQALNGALSHGDLLTCAELLRSVSSERLPRLIGTQLDGRALGFIIRALNTHLLHTRPETMVLMLLDGEDRSQLSQIFQKLRAVQTEAFSQSDVTNLANKYM</sequence>
<keyword evidence="4 5" id="KW-0802">TPR repeat</keyword>
<evidence type="ECO:0000256" key="4">
    <source>
        <dbReference type="ARBA" id="ARBA00022803"/>
    </source>
</evidence>
<dbReference type="InterPro" id="IPR051982">
    <property type="entry name" value="CiliaryAsmbly_MitoImport"/>
</dbReference>
<evidence type="ECO:0000256" key="2">
    <source>
        <dbReference type="ARBA" id="ARBA00022490"/>
    </source>
</evidence>
<comment type="subcellular location">
    <subcellularLocation>
        <location evidence="1">Cytoplasm</location>
    </subcellularLocation>
</comment>
<protein>
    <submittedName>
        <fullName evidence="8">Sperm-associated antigen 1</fullName>
    </submittedName>
</protein>
<evidence type="ECO:0000259" key="7">
    <source>
        <dbReference type="Pfam" id="PF13877"/>
    </source>
</evidence>
<keyword evidence="2" id="KW-0963">Cytoplasm</keyword>
<dbReference type="Pfam" id="PF13432">
    <property type="entry name" value="TPR_16"/>
    <property type="match status" value="1"/>
</dbReference>
<name>A0ABQ8LW04_LABRO</name>
<evidence type="ECO:0000256" key="3">
    <source>
        <dbReference type="ARBA" id="ARBA00022737"/>
    </source>
</evidence>
<dbReference type="InterPro" id="IPR011990">
    <property type="entry name" value="TPR-like_helical_dom_sf"/>
</dbReference>
<feature type="repeat" description="TPR" evidence="5">
    <location>
        <begin position="408"/>
        <end position="441"/>
    </location>
</feature>
<dbReference type="SMART" id="SM00028">
    <property type="entry name" value="TPR"/>
    <property type="match status" value="3"/>
</dbReference>
<reference evidence="8 9" key="1">
    <citation type="submission" date="2022-01" db="EMBL/GenBank/DDBJ databases">
        <title>A high-quality chromosome-level genome assembly of rohu carp, Labeo rohita.</title>
        <authorList>
            <person name="Arick M.A. II"/>
            <person name="Hsu C.-Y."/>
            <person name="Magbanua Z."/>
            <person name="Pechanova O."/>
            <person name="Grover C."/>
            <person name="Miller E."/>
            <person name="Thrash A."/>
            <person name="Ezzel L."/>
            <person name="Alam S."/>
            <person name="Benzie J."/>
            <person name="Hamilton M."/>
            <person name="Karsi A."/>
            <person name="Lawrence M.L."/>
            <person name="Peterson D.G."/>
        </authorList>
    </citation>
    <scope>NUCLEOTIDE SEQUENCE [LARGE SCALE GENOMIC DNA]</scope>
    <source>
        <strain evidence="9">BAU-BD-2019</strain>
        <tissue evidence="8">Blood</tissue>
    </source>
</reference>
<dbReference type="InterPro" id="IPR025986">
    <property type="entry name" value="RPAP3-like_C"/>
</dbReference>
<keyword evidence="3" id="KW-0677">Repeat</keyword>
<dbReference type="EMBL" id="JACTAM010000016">
    <property type="protein sequence ID" value="KAI2654816.1"/>
    <property type="molecule type" value="Genomic_DNA"/>
</dbReference>
<feature type="domain" description="RNA-polymerase II-associated protein 3-like C-terminal" evidence="7">
    <location>
        <begin position="517"/>
        <end position="586"/>
    </location>
</feature>
<evidence type="ECO:0000313" key="8">
    <source>
        <dbReference type="EMBL" id="KAI2654816.1"/>
    </source>
</evidence>
<dbReference type="PROSITE" id="PS50005">
    <property type="entry name" value="TPR"/>
    <property type="match status" value="2"/>
</dbReference>
<gene>
    <name evidence="8" type="ORF">H4Q32_017074</name>
</gene>
<proteinExistence type="predicted"/>
<dbReference type="Gene3D" id="1.25.40.10">
    <property type="entry name" value="Tetratricopeptide repeat domain"/>
    <property type="match status" value="2"/>
</dbReference>
<feature type="compositionally biased region" description="Polar residues" evidence="6">
    <location>
        <begin position="348"/>
        <end position="357"/>
    </location>
</feature>
<dbReference type="Pfam" id="PF13877">
    <property type="entry name" value="RPAP3_C"/>
    <property type="match status" value="1"/>
</dbReference>